<comment type="caution">
    <text evidence="1">The sequence shown here is derived from an EMBL/GenBank/DDBJ whole genome shotgun (WGS) entry which is preliminary data.</text>
</comment>
<organism evidence="1 2">
    <name type="scientific">Brachionus calyciflorus</name>
    <dbReference type="NCBI Taxonomy" id="104777"/>
    <lineage>
        <taxon>Eukaryota</taxon>
        <taxon>Metazoa</taxon>
        <taxon>Spiralia</taxon>
        <taxon>Gnathifera</taxon>
        <taxon>Rotifera</taxon>
        <taxon>Eurotatoria</taxon>
        <taxon>Monogononta</taxon>
        <taxon>Pseudotrocha</taxon>
        <taxon>Ploima</taxon>
        <taxon>Brachionidae</taxon>
        <taxon>Brachionus</taxon>
    </lineage>
</organism>
<protein>
    <recommendedName>
        <fullName evidence="3">MULE transposase domain-containing protein</fullName>
    </recommendedName>
</protein>
<proteinExistence type="predicted"/>
<evidence type="ECO:0000313" key="1">
    <source>
        <dbReference type="EMBL" id="CAF0826579.1"/>
    </source>
</evidence>
<sequence length="157" mass="18188">MELSCNKQTQKVFLSDNDHSSHPVEEATTVIPLQKNLIKEGLQPPTKNQIQHIINSVKIEKKNCTLNELKKWCEDRKTIPDDEDQVFVGKFEYLALPKQEFRIFLTTKRLIKFAEKSEHLLCDATYKLTYENFPIITVGATDRNKQLHPIGIAVTRH</sequence>
<gene>
    <name evidence="1" type="ORF">OXX778_LOCUS7750</name>
</gene>
<dbReference type="EMBL" id="CAJNOC010001014">
    <property type="protein sequence ID" value="CAF0826579.1"/>
    <property type="molecule type" value="Genomic_DNA"/>
</dbReference>
<dbReference type="OrthoDB" id="119028at2759"/>
<keyword evidence="2" id="KW-1185">Reference proteome</keyword>
<dbReference type="AlphaFoldDB" id="A0A813US10"/>
<accession>A0A813US10</accession>
<reference evidence="1" key="1">
    <citation type="submission" date="2021-02" db="EMBL/GenBank/DDBJ databases">
        <authorList>
            <person name="Nowell W R."/>
        </authorList>
    </citation>
    <scope>NUCLEOTIDE SEQUENCE</scope>
    <source>
        <strain evidence="1">Ploen Becks lab</strain>
    </source>
</reference>
<evidence type="ECO:0000313" key="2">
    <source>
        <dbReference type="Proteomes" id="UP000663879"/>
    </source>
</evidence>
<evidence type="ECO:0008006" key="3">
    <source>
        <dbReference type="Google" id="ProtNLM"/>
    </source>
</evidence>
<name>A0A813US10_9BILA</name>
<dbReference type="Proteomes" id="UP000663879">
    <property type="component" value="Unassembled WGS sequence"/>
</dbReference>